<dbReference type="RefSeq" id="WP_033503761.1">
    <property type="nucleotide sequence ID" value="NZ_CP011786.1"/>
</dbReference>
<evidence type="ECO:0000313" key="3">
    <source>
        <dbReference type="Proteomes" id="UP000029015"/>
    </source>
</evidence>
<dbReference type="InterPro" id="IPR036388">
    <property type="entry name" value="WH-like_DNA-bd_sf"/>
</dbReference>
<dbReference type="InterPro" id="IPR036390">
    <property type="entry name" value="WH_DNA-bd_sf"/>
</dbReference>
<dbReference type="InterPro" id="IPR043129">
    <property type="entry name" value="ATPase_NBD"/>
</dbReference>
<dbReference type="Proteomes" id="UP000029015">
    <property type="component" value="Unassembled WGS sequence"/>
</dbReference>
<evidence type="ECO:0000313" key="2">
    <source>
        <dbReference type="EMBL" id="KFI40260.1"/>
    </source>
</evidence>
<dbReference type="EC" id="2.7.1.2" evidence="2"/>
<dbReference type="Pfam" id="PF00480">
    <property type="entry name" value="ROK"/>
    <property type="match status" value="1"/>
</dbReference>
<dbReference type="STRING" id="1437605.AB656_03420"/>
<dbReference type="PANTHER" id="PTHR18964:SF173">
    <property type="entry name" value="GLUCOKINASE"/>
    <property type="match status" value="1"/>
</dbReference>
<dbReference type="Gene3D" id="3.30.420.40">
    <property type="match status" value="2"/>
</dbReference>
<comment type="similarity">
    <text evidence="1">Belongs to the ROK (NagC/XylR) family.</text>
</comment>
<name>A0A086Z160_9BIFI</name>
<dbReference type="OrthoDB" id="3189808at2"/>
<dbReference type="PANTHER" id="PTHR18964">
    <property type="entry name" value="ROK (REPRESSOR, ORF, KINASE) FAMILY"/>
    <property type="match status" value="1"/>
</dbReference>
<dbReference type="PATRIC" id="fig|1437605.7.peg.708"/>
<dbReference type="AlphaFoldDB" id="A0A086Z160"/>
<keyword evidence="2" id="KW-0808">Transferase</keyword>
<proteinExistence type="inferred from homology"/>
<protein>
    <submittedName>
        <fullName evidence="2">ROK family transcriptional regulator</fullName>
        <ecNumber evidence="2">2.7.1.2</ecNumber>
    </submittedName>
</protein>
<evidence type="ECO:0000256" key="1">
    <source>
        <dbReference type="ARBA" id="ARBA00006479"/>
    </source>
</evidence>
<reference evidence="2 3" key="1">
    <citation type="submission" date="2014-03" db="EMBL/GenBank/DDBJ databases">
        <title>Genomics of Bifidobacteria.</title>
        <authorList>
            <person name="Ventura M."/>
            <person name="Milani C."/>
            <person name="Lugli G.A."/>
        </authorList>
    </citation>
    <scope>NUCLEOTIDE SEQUENCE [LARGE SCALE GENOMIC DNA]</scope>
    <source>
        <strain evidence="2 3">DSM 22766</strain>
    </source>
</reference>
<organism evidence="2 3">
    <name type="scientific">Bifidobacterium actinocoloniiforme DSM 22766</name>
    <dbReference type="NCBI Taxonomy" id="1437605"/>
    <lineage>
        <taxon>Bacteria</taxon>
        <taxon>Bacillati</taxon>
        <taxon>Actinomycetota</taxon>
        <taxon>Actinomycetes</taxon>
        <taxon>Bifidobacteriales</taxon>
        <taxon>Bifidobacteriaceae</taxon>
        <taxon>Bifidobacterium</taxon>
    </lineage>
</organism>
<gene>
    <name evidence="2" type="ORF">BACT_0962</name>
</gene>
<keyword evidence="3" id="KW-1185">Reference proteome</keyword>
<dbReference type="KEGG" id="bact:AB656_03420"/>
<dbReference type="InterPro" id="IPR000600">
    <property type="entry name" value="ROK"/>
</dbReference>
<dbReference type="SUPFAM" id="SSF53067">
    <property type="entry name" value="Actin-like ATPase domain"/>
    <property type="match status" value="1"/>
</dbReference>
<accession>A0A086Z160</accession>
<dbReference type="EMBL" id="JGYK01000001">
    <property type="protein sequence ID" value="KFI40260.1"/>
    <property type="molecule type" value="Genomic_DNA"/>
</dbReference>
<dbReference type="SUPFAM" id="SSF46785">
    <property type="entry name" value="Winged helix' DNA-binding domain"/>
    <property type="match status" value="1"/>
</dbReference>
<comment type="caution">
    <text evidence="2">The sequence shown here is derived from an EMBL/GenBank/DDBJ whole genome shotgun (WGS) entry which is preliminary data.</text>
</comment>
<dbReference type="Gene3D" id="1.10.10.10">
    <property type="entry name" value="Winged helix-like DNA-binding domain superfamily/Winged helix DNA-binding domain"/>
    <property type="match status" value="1"/>
</dbReference>
<dbReference type="eggNOG" id="COG1940">
    <property type="taxonomic scope" value="Bacteria"/>
</dbReference>
<sequence length="386" mass="40339">MARAFGSQSSLREGNRALIQEAITRFGAMTQVELAETTGLSTATVSTLVRQLVDERRLETQNTIRNGRRATLVAPARKDGLLVGVHIGERELLIDVIDYSKTILASHRLPLAFSHKADTTIERAIILINETVHSIGASPNEIKGVGLTVAAPVDSIRHVIAVPGILPGWDGIDLAGPFGTALQVPVVVDNDANAGAICEFRMGATVGKGNFIYVDASSGVGAGIMVNGSLMRGVTGLAGEIGHIQVDPLGSICACGNRGCLNTVVGEERLISLLSVTHGNMTLEDLVGSALAGDPGCRRVISDAAVRIGTVTADLCISVDPELVVVGGRLATAGDMFLDPLAEALQRLLFPNALTPIQVVSSQYPLDAPALGAALLVMDREDRPPA</sequence>
<dbReference type="GO" id="GO:0004340">
    <property type="term" value="F:glucokinase activity"/>
    <property type="evidence" value="ECO:0007669"/>
    <property type="project" value="UniProtKB-EC"/>
</dbReference>